<dbReference type="SUPFAM" id="SSF46785">
    <property type="entry name" value="Winged helix' DNA-binding domain"/>
    <property type="match status" value="1"/>
</dbReference>
<protein>
    <recommendedName>
        <fullName evidence="7">IclR helix-turn-helix domain-containing protein</fullName>
    </recommendedName>
</protein>
<keyword evidence="6" id="KW-1185">Reference proteome</keyword>
<comment type="caution">
    <text evidence="5">The sequence shown here is derived from an EMBL/GenBank/DDBJ whole genome shotgun (WGS) entry which is preliminary data.</text>
</comment>
<dbReference type="InterPro" id="IPR055767">
    <property type="entry name" value="DUF7343"/>
</dbReference>
<dbReference type="OrthoDB" id="284722at2157"/>
<feature type="compositionally biased region" description="Low complexity" evidence="1">
    <location>
        <begin position="303"/>
        <end position="316"/>
    </location>
</feature>
<evidence type="ECO:0000256" key="1">
    <source>
        <dbReference type="SAM" id="MobiDB-lite"/>
    </source>
</evidence>
<feature type="region of interest" description="Disordered" evidence="1">
    <location>
        <begin position="286"/>
        <end position="324"/>
    </location>
</feature>
<keyword evidence="2" id="KW-0472">Membrane</keyword>
<evidence type="ECO:0000259" key="3">
    <source>
        <dbReference type="Pfam" id="PF24034"/>
    </source>
</evidence>
<name>A0A554NA96_9EURY</name>
<evidence type="ECO:0000313" key="6">
    <source>
        <dbReference type="Proteomes" id="UP000319894"/>
    </source>
</evidence>
<sequence length="405" mass="42445">MTRPAAVALVLVLAVASLVPAVGAGALAAPEHSAGALAPEDRDGVAQVGNQSVDSTEFRITVYGNASARWVFLYKTTLENETQRSDFESYADRFNSEETELYTNFRDRARSITTQGSDATGRSMNATGFSKRAYVDELNSQGVVRMSFVWTAFAERDGDAVVMGDVFEGGFYLAPDQRLVVLYGPNLRFQSAAPQPALDEDSLAASDTLTWDGEREFNPQRPEARLVPPSEPTPTPTPTTAGGGGTTATEPGRSVGFLPVLGLGVVLLLGLGAALAYRAGALPGDDDGAAAASAEPGDGGDGAAAAAAGTGGAAADTTSTEPAVADEELLDDEERVMRLLDRNGGRMKQVVIVDETGRSKSKVSMLLSDMEEAGEISKLRVGRENIISKKGMEPDAAGSPFDDEE</sequence>
<keyword evidence="2" id="KW-1133">Transmembrane helix</keyword>
<evidence type="ECO:0000256" key="2">
    <source>
        <dbReference type="SAM" id="Phobius"/>
    </source>
</evidence>
<evidence type="ECO:0008006" key="7">
    <source>
        <dbReference type="Google" id="ProtNLM"/>
    </source>
</evidence>
<reference evidence="5 6" key="1">
    <citation type="submission" date="2018-06" db="EMBL/GenBank/DDBJ databases">
        <title>Natronomonas sp. F16-60 a new haloarchaeon isolated from a solar saltern of Isla Cristina, Huelva, Spain.</title>
        <authorList>
            <person name="Duran-Viseras A."/>
            <person name="Sanchez-Porro C."/>
            <person name="Ventosa A."/>
        </authorList>
    </citation>
    <scope>NUCLEOTIDE SEQUENCE [LARGE SCALE GENOMIC DNA]</scope>
    <source>
        <strain evidence="5 6">F16-60</strain>
    </source>
</reference>
<dbReference type="Pfam" id="PF24036">
    <property type="entry name" value="DUF7345"/>
    <property type="match status" value="1"/>
</dbReference>
<feature type="domain" description="DUF7343" evidence="3">
    <location>
        <begin position="329"/>
        <end position="388"/>
    </location>
</feature>
<keyword evidence="2" id="KW-0812">Transmembrane</keyword>
<feature type="compositionally biased region" description="Low complexity" evidence="1">
    <location>
        <begin position="286"/>
        <end position="296"/>
    </location>
</feature>
<feature type="compositionally biased region" description="Basic and acidic residues" evidence="1">
    <location>
        <begin position="213"/>
        <end position="224"/>
    </location>
</feature>
<accession>A0A554NA96</accession>
<dbReference type="RefSeq" id="WP_144261772.1">
    <property type="nucleotide sequence ID" value="NZ_QMDX01000004.1"/>
</dbReference>
<feature type="domain" description="DUF7345" evidence="4">
    <location>
        <begin position="59"/>
        <end position="181"/>
    </location>
</feature>
<proteinExistence type="predicted"/>
<evidence type="ECO:0000259" key="4">
    <source>
        <dbReference type="Pfam" id="PF24036"/>
    </source>
</evidence>
<evidence type="ECO:0000313" key="5">
    <source>
        <dbReference type="EMBL" id="TSD14324.1"/>
    </source>
</evidence>
<dbReference type="Pfam" id="PF24034">
    <property type="entry name" value="DUF7343"/>
    <property type="match status" value="1"/>
</dbReference>
<dbReference type="InParanoid" id="A0A554NA96"/>
<organism evidence="5 6">
    <name type="scientific">Haloglomus irregulare</name>
    <dbReference type="NCBI Taxonomy" id="2234134"/>
    <lineage>
        <taxon>Archaea</taxon>
        <taxon>Methanobacteriati</taxon>
        <taxon>Methanobacteriota</taxon>
        <taxon>Stenosarchaea group</taxon>
        <taxon>Halobacteria</taxon>
        <taxon>Halobacteriales</taxon>
        <taxon>Natronomonadaceae</taxon>
        <taxon>Haloglomus</taxon>
    </lineage>
</organism>
<dbReference type="InterPro" id="IPR055769">
    <property type="entry name" value="DUF7345"/>
</dbReference>
<gene>
    <name evidence="5" type="ORF">DP107_08735</name>
</gene>
<dbReference type="Proteomes" id="UP000319894">
    <property type="component" value="Unassembled WGS sequence"/>
</dbReference>
<feature type="region of interest" description="Disordered" evidence="1">
    <location>
        <begin position="213"/>
        <end position="251"/>
    </location>
</feature>
<dbReference type="EMBL" id="QMDX01000004">
    <property type="protein sequence ID" value="TSD14324.1"/>
    <property type="molecule type" value="Genomic_DNA"/>
</dbReference>
<dbReference type="InterPro" id="IPR036390">
    <property type="entry name" value="WH_DNA-bd_sf"/>
</dbReference>
<feature type="transmembrane region" description="Helical" evidence="2">
    <location>
        <begin position="256"/>
        <end position="277"/>
    </location>
</feature>
<dbReference type="AlphaFoldDB" id="A0A554NA96"/>